<feature type="region of interest" description="Disordered" evidence="1">
    <location>
        <begin position="1"/>
        <end position="66"/>
    </location>
</feature>
<keyword evidence="3" id="KW-1185">Reference proteome</keyword>
<reference evidence="2" key="1">
    <citation type="submission" date="2021-01" db="EMBL/GenBank/DDBJ databases">
        <title>Whole genome shotgun sequence of Actinocatenispora rupis NBRC 107355.</title>
        <authorList>
            <person name="Komaki H."/>
            <person name="Tamura T."/>
        </authorList>
    </citation>
    <scope>NUCLEOTIDE SEQUENCE</scope>
    <source>
        <strain evidence="2">NBRC 107355</strain>
    </source>
</reference>
<dbReference type="Proteomes" id="UP000612808">
    <property type="component" value="Unassembled WGS sequence"/>
</dbReference>
<evidence type="ECO:0000313" key="2">
    <source>
        <dbReference type="EMBL" id="GID10576.1"/>
    </source>
</evidence>
<feature type="compositionally biased region" description="Basic and acidic residues" evidence="1">
    <location>
        <begin position="52"/>
        <end position="66"/>
    </location>
</feature>
<feature type="compositionally biased region" description="Basic and acidic residues" evidence="1">
    <location>
        <begin position="1"/>
        <end position="27"/>
    </location>
</feature>
<evidence type="ECO:0000256" key="1">
    <source>
        <dbReference type="SAM" id="MobiDB-lite"/>
    </source>
</evidence>
<proteinExistence type="predicted"/>
<protein>
    <submittedName>
        <fullName evidence="2">Uncharacterized protein</fullName>
    </submittedName>
</protein>
<name>A0A8J3J2V7_9ACTN</name>
<gene>
    <name evidence="2" type="ORF">Aru02nite_14650</name>
</gene>
<dbReference type="AlphaFoldDB" id="A0A8J3J2V7"/>
<evidence type="ECO:0000313" key="3">
    <source>
        <dbReference type="Proteomes" id="UP000612808"/>
    </source>
</evidence>
<organism evidence="2 3">
    <name type="scientific">Actinocatenispora rupis</name>
    <dbReference type="NCBI Taxonomy" id="519421"/>
    <lineage>
        <taxon>Bacteria</taxon>
        <taxon>Bacillati</taxon>
        <taxon>Actinomycetota</taxon>
        <taxon>Actinomycetes</taxon>
        <taxon>Micromonosporales</taxon>
        <taxon>Micromonosporaceae</taxon>
        <taxon>Actinocatenispora</taxon>
    </lineage>
</organism>
<sequence>MDPAAPRHADRAGKGDADAELAGDGKRVQRRGRTGPQRGERVTAPGRRRRQVHDPADRVLRGDRAERGRIGAVERFDRDAGQEIGYVGGAVPGQHALAVEVEQGAGGVASDEAEPAGHEYHGAVLALVGNWTPGFH</sequence>
<accession>A0A8J3J2V7</accession>
<dbReference type="EMBL" id="BOMB01000008">
    <property type="protein sequence ID" value="GID10576.1"/>
    <property type="molecule type" value="Genomic_DNA"/>
</dbReference>
<comment type="caution">
    <text evidence="2">The sequence shown here is derived from an EMBL/GenBank/DDBJ whole genome shotgun (WGS) entry which is preliminary data.</text>
</comment>